<dbReference type="InterPro" id="IPR001179">
    <property type="entry name" value="PPIase_FKBP_dom"/>
</dbReference>
<evidence type="ECO:0000313" key="14">
    <source>
        <dbReference type="Proteomes" id="UP001240561"/>
    </source>
</evidence>
<dbReference type="Gene3D" id="3.10.50.40">
    <property type="match status" value="1"/>
</dbReference>
<evidence type="ECO:0000256" key="2">
    <source>
        <dbReference type="ARBA" id="ARBA00006577"/>
    </source>
</evidence>
<evidence type="ECO:0000313" key="9">
    <source>
        <dbReference type="EMBL" id="MDK6695993.1"/>
    </source>
</evidence>
<dbReference type="InterPro" id="IPR046357">
    <property type="entry name" value="PPIase_dom_sf"/>
</dbReference>
<dbReference type="RefSeq" id="WP_004114189.1">
    <property type="nucleotide sequence ID" value="NZ_CP033836.1"/>
</dbReference>
<comment type="similarity">
    <text evidence="2">Belongs to the FKBP-type PPIase family.</text>
</comment>
<comment type="caution">
    <text evidence="11">The sequence shown here is derived from an EMBL/GenBank/DDBJ whole genome shotgun (WGS) entry which is preliminary data.</text>
</comment>
<evidence type="ECO:0000313" key="12">
    <source>
        <dbReference type="Proteomes" id="UP000258379"/>
    </source>
</evidence>
<reference evidence="13 14" key="2">
    <citation type="submission" date="2023-05" db="EMBL/GenBank/DDBJ databases">
        <title>Cataloging the Phylogenetic Diversity of Human Bladder Bacteria.</title>
        <authorList>
            <person name="Du J."/>
        </authorList>
    </citation>
    <scope>NUCLEOTIDE SEQUENCE [LARGE SCALE GENOMIC DNA]</scope>
    <source>
        <strain evidence="10 13">UMB6972</strain>
        <strain evidence="9 14">UMB9230</strain>
    </source>
</reference>
<evidence type="ECO:0000256" key="5">
    <source>
        <dbReference type="ARBA" id="ARBA00023235"/>
    </source>
</evidence>
<dbReference type="GeneID" id="45577309"/>
<proteinExistence type="inferred from homology"/>
<dbReference type="SUPFAM" id="SSF54534">
    <property type="entry name" value="FKBP-like"/>
    <property type="match status" value="1"/>
</dbReference>
<evidence type="ECO:0000256" key="6">
    <source>
        <dbReference type="PROSITE-ProRule" id="PRU00277"/>
    </source>
</evidence>
<feature type="domain" description="PPIase FKBP-type" evidence="8">
    <location>
        <begin position="235"/>
        <end position="331"/>
    </location>
</feature>
<dbReference type="PANTHER" id="PTHR43811">
    <property type="entry name" value="FKBP-TYPE PEPTIDYL-PROLYL CIS-TRANS ISOMERASE FKPA"/>
    <property type="match status" value="1"/>
</dbReference>
<dbReference type="Proteomes" id="UP001238969">
    <property type="component" value="Unassembled WGS sequence"/>
</dbReference>
<accession>A0A0J8FDE1</accession>
<feature type="chain" id="PRO_5044366663" description="peptidylprolyl isomerase" evidence="7">
    <location>
        <begin position="24"/>
        <end position="331"/>
    </location>
</feature>
<keyword evidence="5 6" id="KW-0413">Isomerase</keyword>
<dbReference type="AlphaFoldDB" id="A0A0J8FDE1"/>
<dbReference type="EC" id="5.2.1.8" evidence="3 6"/>
<evidence type="ECO:0000256" key="1">
    <source>
        <dbReference type="ARBA" id="ARBA00000971"/>
    </source>
</evidence>
<evidence type="ECO:0000256" key="7">
    <source>
        <dbReference type="SAM" id="SignalP"/>
    </source>
</evidence>
<dbReference type="EMBL" id="JASOGJ010000008">
    <property type="protein sequence ID" value="MDK6695993.1"/>
    <property type="molecule type" value="Genomic_DNA"/>
</dbReference>
<reference evidence="11 12" key="1">
    <citation type="submission" date="2017-07" db="EMBL/GenBank/DDBJ databases">
        <title>A comparative genomics approach to explaining the enigmatic role of Gardnerella vaginalis in the vaginal microbiome.</title>
        <authorList>
            <person name="Vancuren S.J."/>
            <person name="Hill J.E."/>
        </authorList>
    </citation>
    <scope>NUCLEOTIDE SEQUENCE [LARGE SCALE GENOMIC DNA]</scope>
    <source>
        <strain evidence="11 12">WP023</strain>
    </source>
</reference>
<dbReference type="PANTHER" id="PTHR43811:SF19">
    <property type="entry name" value="39 KDA FK506-BINDING NUCLEAR PROTEIN"/>
    <property type="match status" value="1"/>
</dbReference>
<protein>
    <recommendedName>
        <fullName evidence="3 6">peptidylprolyl isomerase</fullName>
        <ecNumber evidence="3 6">5.2.1.8</ecNumber>
    </recommendedName>
</protein>
<dbReference type="EMBL" id="NNRU01000001">
    <property type="protein sequence ID" value="RFT30538.1"/>
    <property type="molecule type" value="Genomic_DNA"/>
</dbReference>
<sequence>MRKTRLYTIKSFAIRAISTISAAALCFTMASCSGNSTNDNGMADPAANAAGMQVLGGVKASGTLGKQPKVDITTPIDVKPNSYAILQNGNGAKIQENSRVCANGIVYNAKNGKELMNTWKQGKPDCSIVVKKGVTSKPYYALFKGRKINSTIAFGVPANPQTKQDAYVMVLTLVSSMKSLERATGNKVKDIPENLPKVTLSKSGEPSLDKNNYVPDGKLVSQTLIEGTGKEVTKESTVTAHYTGWTIDKDGKLHQFDSSWKRGTPADFSLAGQVIPGWTKGLAGKKVGSQVLLVIPPEDGYGKEDKKDAQGNVTIPANSTLYFVVDILYAS</sequence>
<evidence type="ECO:0000313" key="10">
    <source>
        <dbReference type="EMBL" id="MDK6861848.1"/>
    </source>
</evidence>
<dbReference type="EMBL" id="JASOLZ010000004">
    <property type="protein sequence ID" value="MDK6861848.1"/>
    <property type="molecule type" value="Genomic_DNA"/>
</dbReference>
<gene>
    <name evidence="11" type="ORF">CG405_01155</name>
    <name evidence="9" type="ORF">QP177_05400</name>
    <name evidence="10" type="ORF">QP355_04230</name>
</gene>
<dbReference type="GO" id="GO:0003755">
    <property type="term" value="F:peptidyl-prolyl cis-trans isomerase activity"/>
    <property type="evidence" value="ECO:0007669"/>
    <property type="project" value="UniProtKB-KW"/>
</dbReference>
<evidence type="ECO:0000259" key="8">
    <source>
        <dbReference type="PROSITE" id="PS50059"/>
    </source>
</evidence>
<evidence type="ECO:0000256" key="4">
    <source>
        <dbReference type="ARBA" id="ARBA00023110"/>
    </source>
</evidence>
<organism evidence="11 12">
    <name type="scientific">Gardnerella vaginalis</name>
    <dbReference type="NCBI Taxonomy" id="2702"/>
    <lineage>
        <taxon>Bacteria</taxon>
        <taxon>Bacillati</taxon>
        <taxon>Actinomycetota</taxon>
        <taxon>Actinomycetes</taxon>
        <taxon>Bifidobacteriales</taxon>
        <taxon>Bifidobacteriaceae</taxon>
        <taxon>Gardnerella</taxon>
    </lineage>
</organism>
<name>A0A0J8FDE1_GARVA</name>
<dbReference type="PROSITE" id="PS50059">
    <property type="entry name" value="FKBP_PPIASE"/>
    <property type="match status" value="1"/>
</dbReference>
<dbReference type="Proteomes" id="UP000258379">
    <property type="component" value="Unassembled WGS sequence"/>
</dbReference>
<comment type="catalytic activity">
    <reaction evidence="1 6">
        <text>[protein]-peptidylproline (omega=180) = [protein]-peptidylproline (omega=0)</text>
        <dbReference type="Rhea" id="RHEA:16237"/>
        <dbReference type="Rhea" id="RHEA-COMP:10747"/>
        <dbReference type="Rhea" id="RHEA-COMP:10748"/>
        <dbReference type="ChEBI" id="CHEBI:83833"/>
        <dbReference type="ChEBI" id="CHEBI:83834"/>
        <dbReference type="EC" id="5.2.1.8"/>
    </reaction>
</comment>
<dbReference type="PROSITE" id="PS51257">
    <property type="entry name" value="PROKAR_LIPOPROTEIN"/>
    <property type="match status" value="1"/>
</dbReference>
<keyword evidence="7" id="KW-0732">Signal</keyword>
<keyword evidence="4 6" id="KW-0697">Rotamase</keyword>
<dbReference type="Proteomes" id="UP001240561">
    <property type="component" value="Unassembled WGS sequence"/>
</dbReference>
<evidence type="ECO:0000313" key="11">
    <source>
        <dbReference type="EMBL" id="RFT30538.1"/>
    </source>
</evidence>
<dbReference type="Pfam" id="PF00254">
    <property type="entry name" value="FKBP_C"/>
    <property type="match status" value="1"/>
</dbReference>
<evidence type="ECO:0000313" key="13">
    <source>
        <dbReference type="Proteomes" id="UP001238969"/>
    </source>
</evidence>
<feature type="signal peptide" evidence="7">
    <location>
        <begin position="1"/>
        <end position="23"/>
    </location>
</feature>
<evidence type="ECO:0000256" key="3">
    <source>
        <dbReference type="ARBA" id="ARBA00013194"/>
    </source>
</evidence>